<dbReference type="EMBL" id="BMXE01000001">
    <property type="protein sequence ID" value="GHB22563.1"/>
    <property type="molecule type" value="Genomic_DNA"/>
</dbReference>
<name>A0ABQ3E0P5_9HYPH</name>
<dbReference type="InterPro" id="IPR051908">
    <property type="entry name" value="Ribosomal_N-acetyltransferase"/>
</dbReference>
<accession>A0ABQ3E0P5</accession>
<evidence type="ECO:0000313" key="3">
    <source>
        <dbReference type="Proteomes" id="UP000637980"/>
    </source>
</evidence>
<organism evidence="2 3">
    <name type="scientific">Pseudovibrio japonicus</name>
    <dbReference type="NCBI Taxonomy" id="366534"/>
    <lineage>
        <taxon>Bacteria</taxon>
        <taxon>Pseudomonadati</taxon>
        <taxon>Pseudomonadota</taxon>
        <taxon>Alphaproteobacteria</taxon>
        <taxon>Hyphomicrobiales</taxon>
        <taxon>Stappiaceae</taxon>
        <taxon>Pseudovibrio</taxon>
    </lineage>
</organism>
<dbReference type="PANTHER" id="PTHR43441:SF10">
    <property type="entry name" value="ACETYLTRANSFERASE"/>
    <property type="match status" value="1"/>
</dbReference>
<dbReference type="Pfam" id="PF13302">
    <property type="entry name" value="Acetyltransf_3"/>
    <property type="match status" value="1"/>
</dbReference>
<dbReference type="SUPFAM" id="SSF55729">
    <property type="entry name" value="Acyl-CoA N-acyltransferases (Nat)"/>
    <property type="match status" value="1"/>
</dbReference>
<comment type="caution">
    <text evidence="2">The sequence shown here is derived from an EMBL/GenBank/DDBJ whole genome shotgun (WGS) entry which is preliminary data.</text>
</comment>
<sequence length="182" mass="21071">MDNLDLELEPLNSDHAQSMFQGLSDPALYTYTDDSPPESVDALRETYRRRECGISPDGRQHWLNWIIKSQISGQCLGYVQATIDHEDDRTEIAYVVFRKYWNQNIAKRAVAMMLELLRQDWRLRRVVAVIDSRNHPSVRVARALGFAPISRKSPQASKYDVIYELLPCQHELKHLERSSDVG</sequence>
<reference evidence="3" key="1">
    <citation type="journal article" date="2019" name="Int. J. Syst. Evol. Microbiol.">
        <title>The Global Catalogue of Microorganisms (GCM) 10K type strain sequencing project: providing services to taxonomists for standard genome sequencing and annotation.</title>
        <authorList>
            <consortium name="The Broad Institute Genomics Platform"/>
            <consortium name="The Broad Institute Genome Sequencing Center for Infectious Disease"/>
            <person name="Wu L."/>
            <person name="Ma J."/>
        </authorList>
    </citation>
    <scope>NUCLEOTIDE SEQUENCE [LARGE SCALE GENOMIC DNA]</scope>
    <source>
        <strain evidence="3">KCTC 12861</strain>
    </source>
</reference>
<protein>
    <submittedName>
        <fullName evidence="2">Acetyltransferase</fullName>
    </submittedName>
</protein>
<dbReference type="InterPro" id="IPR016181">
    <property type="entry name" value="Acyl_CoA_acyltransferase"/>
</dbReference>
<dbReference type="Proteomes" id="UP000637980">
    <property type="component" value="Unassembled WGS sequence"/>
</dbReference>
<evidence type="ECO:0000259" key="1">
    <source>
        <dbReference type="PROSITE" id="PS51186"/>
    </source>
</evidence>
<dbReference type="Gene3D" id="3.40.630.30">
    <property type="match status" value="1"/>
</dbReference>
<feature type="domain" description="N-acetyltransferase" evidence="1">
    <location>
        <begin position="26"/>
        <end position="169"/>
    </location>
</feature>
<gene>
    <name evidence="2" type="ORF">GCM10007094_08420</name>
</gene>
<dbReference type="PROSITE" id="PS51186">
    <property type="entry name" value="GNAT"/>
    <property type="match status" value="1"/>
</dbReference>
<dbReference type="PANTHER" id="PTHR43441">
    <property type="entry name" value="RIBOSOMAL-PROTEIN-SERINE ACETYLTRANSFERASE"/>
    <property type="match status" value="1"/>
</dbReference>
<dbReference type="InterPro" id="IPR000182">
    <property type="entry name" value="GNAT_dom"/>
</dbReference>
<proteinExistence type="predicted"/>
<evidence type="ECO:0000313" key="2">
    <source>
        <dbReference type="EMBL" id="GHB22563.1"/>
    </source>
</evidence>
<keyword evidence="3" id="KW-1185">Reference proteome</keyword>
<dbReference type="RefSeq" id="WP_189435470.1">
    <property type="nucleotide sequence ID" value="NZ_BMXE01000001.1"/>
</dbReference>